<dbReference type="PANTHER" id="PTHR34220:SF7">
    <property type="entry name" value="SENSOR HISTIDINE KINASE YPDA"/>
    <property type="match status" value="1"/>
</dbReference>
<dbReference type="InterPro" id="IPR035986">
    <property type="entry name" value="PKD_dom_sf"/>
</dbReference>
<dbReference type="SUPFAM" id="SSF55874">
    <property type="entry name" value="ATPase domain of HSP90 chaperone/DNA topoisomerase II/histidine kinase"/>
    <property type="match status" value="1"/>
</dbReference>
<gene>
    <name evidence="4" type="ORF">D4L85_10565</name>
</gene>
<evidence type="ECO:0000259" key="3">
    <source>
        <dbReference type="Pfam" id="PF07495"/>
    </source>
</evidence>
<dbReference type="Pfam" id="PF06580">
    <property type="entry name" value="His_kinase"/>
    <property type="match status" value="1"/>
</dbReference>
<dbReference type="SUPFAM" id="SSF63829">
    <property type="entry name" value="Calcium-dependent phosphotriesterase"/>
    <property type="match status" value="2"/>
</dbReference>
<dbReference type="InterPro" id="IPR015943">
    <property type="entry name" value="WD40/YVTN_repeat-like_dom_sf"/>
</dbReference>
<dbReference type="InterPro" id="IPR011123">
    <property type="entry name" value="Y_Y_Y"/>
</dbReference>
<dbReference type="PANTHER" id="PTHR34220">
    <property type="entry name" value="SENSOR HISTIDINE KINASE YPDA"/>
    <property type="match status" value="1"/>
</dbReference>
<evidence type="ECO:0008006" key="6">
    <source>
        <dbReference type="Google" id="ProtNLM"/>
    </source>
</evidence>
<keyword evidence="1" id="KW-0812">Transmembrane</keyword>
<evidence type="ECO:0000256" key="1">
    <source>
        <dbReference type="SAM" id="Phobius"/>
    </source>
</evidence>
<dbReference type="InterPro" id="IPR010559">
    <property type="entry name" value="Sig_transdc_His_kin_internal"/>
</dbReference>
<feature type="domain" description="Signal transduction histidine kinase internal region" evidence="2">
    <location>
        <begin position="781"/>
        <end position="860"/>
    </location>
</feature>
<dbReference type="KEGG" id="chk:D4L85_10565"/>
<organism evidence="4 5">
    <name type="scientific">Chryseolinea soli</name>
    <dbReference type="NCBI Taxonomy" id="2321403"/>
    <lineage>
        <taxon>Bacteria</taxon>
        <taxon>Pseudomonadati</taxon>
        <taxon>Bacteroidota</taxon>
        <taxon>Cytophagia</taxon>
        <taxon>Cytophagales</taxon>
        <taxon>Fulvivirgaceae</taxon>
        <taxon>Chryseolinea</taxon>
    </lineage>
</organism>
<proteinExistence type="predicted"/>
<reference evidence="5" key="1">
    <citation type="submission" date="2018-09" db="EMBL/GenBank/DDBJ databases">
        <title>Chryseolinea sp. KIS68-18 isolated from soil.</title>
        <authorList>
            <person name="Weon H.-Y."/>
            <person name="Kwon S.-W."/>
            <person name="Lee S.A."/>
        </authorList>
    </citation>
    <scope>NUCLEOTIDE SEQUENCE [LARGE SCALE GENOMIC DNA]</scope>
    <source>
        <strain evidence="5">KIS68-18</strain>
    </source>
</reference>
<dbReference type="SUPFAM" id="SSF49299">
    <property type="entry name" value="PKD domain"/>
    <property type="match status" value="1"/>
</dbReference>
<dbReference type="Gene3D" id="2.130.10.10">
    <property type="entry name" value="YVTN repeat-like/Quinoprotein amine dehydrogenase"/>
    <property type="match status" value="3"/>
</dbReference>
<dbReference type="Gene3D" id="2.60.40.10">
    <property type="entry name" value="Immunoglobulins"/>
    <property type="match status" value="1"/>
</dbReference>
<dbReference type="InterPro" id="IPR050640">
    <property type="entry name" value="Bact_2-comp_sensor_kinase"/>
</dbReference>
<dbReference type="Pfam" id="PF07495">
    <property type="entry name" value="Y_Y_Y"/>
    <property type="match status" value="1"/>
</dbReference>
<dbReference type="AlphaFoldDB" id="A0A385SM30"/>
<evidence type="ECO:0000313" key="5">
    <source>
        <dbReference type="Proteomes" id="UP000266183"/>
    </source>
</evidence>
<keyword evidence="5" id="KW-1185">Reference proteome</keyword>
<sequence>MAVQAPAQSLVCQLLDASHGLPSSECVALEQDYLGHLWVGTTVGISRYNGYTFENFSHTKANEPFGKVNVIAEDDDHLLWIGSDNGLFIKTGDDSFYKTAGSDAASEGINDILFLAGGEVLLGSEIGPLQVSREKILAAAGSKILPLPSFQLPAWQSQRFAGDRIYHLALSADSAIYLSGPYNIYRYVDRSFTCVYKNDGTGSVIMSLCGINADRYYFYNAIGLFRGTRTGADRLLLDEHYHPDATSKGKSVWLPAPAGALELYPDSDIVKTKLDLLPYGILWASDFLVDDQGDYWVAAHDGLVKIKRSPFEKIPFQRPSRYEEIYSLCETADGQLLMGSNRGLILTRKDNHMAPLYSVVNRAEVFGIHEAYPGDLWFATGYEGLVHRVNNRNKVFTEADGLRNNSNRAFYEASDGRLFVFGDLGATQISYSPTSQKVAFKNFYIDAVNSQYATLFSAIESPDKTMWFAGQEGIFKLVNDSLLAYTFDKKIISVADMKKDEQGQVWLAVDGEGIWRCGFDEQGDLKVQEKFDRSRGVATEVFNNLLIDREGNVWIGHYQGVTVIRKNKVVLNFDQNDGWPFKNYNNLFLHQDRNGMFWAGCSKGILHFSADKMLMDANKPRIYLSAARPSRDHSDEPITIASTQPIELPYEQRELSFNYYAIAFPDQESVQYAYKFGDGAWTAVGTTRSLTFNDLSPGKYKFSIKAFTNKGASSDEVSMQITVKSPFWLTPGFILPVLGVLAVASWLWVKRREKMIYASEQQKRAREIEMISLQHDLAHSRLTALRSQMNPHFIFNALNSIQQFVLQGNVEEAGRYLGMFSTLHREILNTSDENFISLQREIDMLDSYMQLEQLRFDDSFRYSIQMDGDIDTEDIRIPPMLIQPFVENAIWHGLMPKEGSKRVEILFNLQSPGDVLVCAIKDNGIGRDASAQLKLVNGSLKGHKPKGLKLISDRIAMLRQRYQLPFTVDVGDLRDDENKVAGTVVIVKLSLETNDTTLNPIS</sequence>
<keyword evidence="1" id="KW-1133">Transmembrane helix</keyword>
<accession>A0A385SM30</accession>
<evidence type="ECO:0000259" key="2">
    <source>
        <dbReference type="Pfam" id="PF06580"/>
    </source>
</evidence>
<protein>
    <recommendedName>
        <fullName evidence="6">Signal transduction histidine kinase internal region domain-containing protein</fullName>
    </recommendedName>
</protein>
<evidence type="ECO:0000313" key="4">
    <source>
        <dbReference type="EMBL" id="AYB30995.1"/>
    </source>
</evidence>
<feature type="domain" description="Two component regulator three Y" evidence="3">
    <location>
        <begin position="667"/>
        <end position="724"/>
    </location>
</feature>
<dbReference type="EMBL" id="CP032382">
    <property type="protein sequence ID" value="AYB30995.1"/>
    <property type="molecule type" value="Genomic_DNA"/>
</dbReference>
<dbReference type="GO" id="GO:0016020">
    <property type="term" value="C:membrane"/>
    <property type="evidence" value="ECO:0007669"/>
    <property type="project" value="InterPro"/>
</dbReference>
<dbReference type="Proteomes" id="UP000266183">
    <property type="component" value="Chromosome"/>
</dbReference>
<name>A0A385SM30_9BACT</name>
<dbReference type="Gene3D" id="3.30.565.10">
    <property type="entry name" value="Histidine kinase-like ATPase, C-terminal domain"/>
    <property type="match status" value="1"/>
</dbReference>
<keyword evidence="1" id="KW-0472">Membrane</keyword>
<dbReference type="InterPro" id="IPR036890">
    <property type="entry name" value="HATPase_C_sf"/>
</dbReference>
<dbReference type="InterPro" id="IPR013783">
    <property type="entry name" value="Ig-like_fold"/>
</dbReference>
<feature type="transmembrane region" description="Helical" evidence="1">
    <location>
        <begin position="727"/>
        <end position="749"/>
    </location>
</feature>
<dbReference type="GO" id="GO:0000155">
    <property type="term" value="F:phosphorelay sensor kinase activity"/>
    <property type="evidence" value="ECO:0007669"/>
    <property type="project" value="InterPro"/>
</dbReference>